<dbReference type="RefSeq" id="WP_200674267.1">
    <property type="nucleotide sequence ID" value="NZ_JAACYA010000002.1"/>
</dbReference>
<dbReference type="SUPFAM" id="SSF49503">
    <property type="entry name" value="Cupredoxins"/>
    <property type="match status" value="1"/>
</dbReference>
<organism evidence="2 3">
    <name type="scientific">Persephonella atlantica</name>
    <dbReference type="NCBI Taxonomy" id="2699429"/>
    <lineage>
        <taxon>Bacteria</taxon>
        <taxon>Pseudomonadati</taxon>
        <taxon>Aquificota</taxon>
        <taxon>Aquificia</taxon>
        <taxon>Aquificales</taxon>
        <taxon>Hydrogenothermaceae</taxon>
        <taxon>Persephonella</taxon>
    </lineage>
</organism>
<keyword evidence="1" id="KW-1133">Transmembrane helix</keyword>
<feature type="transmembrane region" description="Helical" evidence="1">
    <location>
        <begin position="12"/>
        <end position="30"/>
    </location>
</feature>
<gene>
    <name evidence="2" type="ORF">GWK41_07250</name>
</gene>
<reference evidence="2 3" key="1">
    <citation type="journal article" date="2021" name="Syst. Appl. Microbiol.">
        <title>Persephonella atlantica sp. nov.: How to adapt to physico-chemical gradients in high temperature hydrothermal habitats.</title>
        <authorList>
            <person name="Francois D.X."/>
            <person name="Godfroy A."/>
            <person name="Mathien C."/>
            <person name="Aube J."/>
            <person name="Cathalot C."/>
            <person name="Lesongeur F."/>
            <person name="L'Haridon S."/>
            <person name="Philippon X."/>
            <person name="Roussel E.G."/>
        </authorList>
    </citation>
    <scope>NUCLEOTIDE SEQUENCE [LARGE SCALE GENOMIC DNA]</scope>
    <source>
        <strain evidence="2 3">MO1340</strain>
    </source>
</reference>
<dbReference type="InterPro" id="IPR008972">
    <property type="entry name" value="Cupredoxin"/>
</dbReference>
<sequence length="194" mass="22483">MTSTDVLWALKIVYTIYAFSIISFVGWFAYRITKKPESYKTWLTPKVFYTYLAILVMIGVGIHILTYNKIPWVAWELKKHKIKPDRVFNITVENHQFILPEETPITIKCGEVVKFNVVSRDLTYGFGLFRPDNTMVFQMQVVPGHNNELLWQFHEEGSFYVLSTEYSGPKGARMRVPDAFKVVCNKNVSMGVGR</sequence>
<accession>A0ABS1GJ04</accession>
<dbReference type="Proteomes" id="UP000772812">
    <property type="component" value="Unassembled WGS sequence"/>
</dbReference>
<evidence type="ECO:0000313" key="2">
    <source>
        <dbReference type="EMBL" id="MBK3332861.1"/>
    </source>
</evidence>
<proteinExistence type="predicted"/>
<protein>
    <submittedName>
        <fullName evidence="2">Cytochrome C oxidase subunit II</fullName>
    </submittedName>
</protein>
<keyword evidence="1" id="KW-0472">Membrane</keyword>
<dbReference type="Gene3D" id="2.60.40.420">
    <property type="entry name" value="Cupredoxins - blue copper proteins"/>
    <property type="match status" value="1"/>
</dbReference>
<name>A0ABS1GJ04_9AQUI</name>
<comment type="caution">
    <text evidence="2">The sequence shown here is derived from an EMBL/GenBank/DDBJ whole genome shotgun (WGS) entry which is preliminary data.</text>
</comment>
<keyword evidence="1" id="KW-0812">Transmembrane</keyword>
<keyword evidence="3" id="KW-1185">Reference proteome</keyword>
<feature type="transmembrane region" description="Helical" evidence="1">
    <location>
        <begin position="50"/>
        <end position="70"/>
    </location>
</feature>
<evidence type="ECO:0000313" key="3">
    <source>
        <dbReference type="Proteomes" id="UP000772812"/>
    </source>
</evidence>
<dbReference type="EMBL" id="JAACYA010000002">
    <property type="protein sequence ID" value="MBK3332861.1"/>
    <property type="molecule type" value="Genomic_DNA"/>
</dbReference>
<evidence type="ECO:0000256" key="1">
    <source>
        <dbReference type="SAM" id="Phobius"/>
    </source>
</evidence>